<feature type="region of interest" description="Disordered" evidence="3">
    <location>
        <begin position="484"/>
        <end position="533"/>
    </location>
</feature>
<organism evidence="5 6">
    <name type="scientific">Chloropicon primus</name>
    <dbReference type="NCBI Taxonomy" id="1764295"/>
    <lineage>
        <taxon>Eukaryota</taxon>
        <taxon>Viridiplantae</taxon>
        <taxon>Chlorophyta</taxon>
        <taxon>Chloropicophyceae</taxon>
        <taxon>Chloropicales</taxon>
        <taxon>Chloropicaceae</taxon>
        <taxon>Chloropicon</taxon>
    </lineage>
</organism>
<evidence type="ECO:0000256" key="3">
    <source>
        <dbReference type="SAM" id="MobiDB-lite"/>
    </source>
</evidence>
<feature type="coiled-coil region" evidence="2">
    <location>
        <begin position="15"/>
        <end position="229"/>
    </location>
</feature>
<dbReference type="InterPro" id="IPR051876">
    <property type="entry name" value="ODA-DC/CCD"/>
</dbReference>
<evidence type="ECO:0000313" key="6">
    <source>
        <dbReference type="Proteomes" id="UP000316726"/>
    </source>
</evidence>
<feature type="domain" description="ODAD1 central coiled coil region" evidence="4">
    <location>
        <begin position="137"/>
        <end position="423"/>
    </location>
</feature>
<feature type="coiled-coil region" evidence="2">
    <location>
        <begin position="331"/>
        <end position="390"/>
    </location>
</feature>
<dbReference type="InterPro" id="IPR049258">
    <property type="entry name" value="ODAD1_CC"/>
</dbReference>
<proteinExistence type="predicted"/>
<gene>
    <name evidence="5" type="ORF">A3770_02p14510</name>
</gene>
<name>A0A5B8MEQ5_9CHLO</name>
<dbReference type="AlphaFoldDB" id="A0A5B8MEQ5"/>
<dbReference type="PANTHER" id="PTHR21694:SF18">
    <property type="entry name" value="COILED-COIL DOMAIN-CONTAINING PROTEIN 63"/>
    <property type="match status" value="1"/>
</dbReference>
<feature type="compositionally biased region" description="Basic and acidic residues" evidence="3">
    <location>
        <begin position="505"/>
        <end position="517"/>
    </location>
</feature>
<keyword evidence="5" id="KW-0966">Cell projection</keyword>
<accession>A0A5B8MEQ5</accession>
<dbReference type="STRING" id="1764295.A0A5B8MEQ5"/>
<dbReference type="Pfam" id="PF21773">
    <property type="entry name" value="ODAD1_CC"/>
    <property type="match status" value="1"/>
</dbReference>
<dbReference type="EMBL" id="CP031035">
    <property type="protein sequence ID" value="QDZ18933.1"/>
    <property type="molecule type" value="Genomic_DNA"/>
</dbReference>
<dbReference type="OrthoDB" id="6766775at2759"/>
<evidence type="ECO:0000256" key="2">
    <source>
        <dbReference type="SAM" id="Coils"/>
    </source>
</evidence>
<dbReference type="Proteomes" id="UP000316726">
    <property type="component" value="Chromosome 2"/>
</dbReference>
<protein>
    <submittedName>
        <fullName evidence="5">Flagellar outer dynein arm-docking complex protein</fullName>
    </submittedName>
</protein>
<evidence type="ECO:0000313" key="5">
    <source>
        <dbReference type="EMBL" id="QDZ18933.1"/>
    </source>
</evidence>
<keyword evidence="5" id="KW-0282">Flagellum</keyword>
<dbReference type="PANTHER" id="PTHR21694">
    <property type="entry name" value="COILED-COIL DOMAIN-CONTAINING PROTEIN 63"/>
    <property type="match status" value="1"/>
</dbReference>
<evidence type="ECO:0000256" key="1">
    <source>
        <dbReference type="ARBA" id="ARBA00023054"/>
    </source>
</evidence>
<keyword evidence="1 2" id="KW-0175">Coiled coil</keyword>
<reference evidence="5 6" key="1">
    <citation type="submission" date="2018-07" db="EMBL/GenBank/DDBJ databases">
        <title>The complete nuclear genome of the prasinophyte Chloropicon primus (CCMP1205).</title>
        <authorList>
            <person name="Pombert J.-F."/>
            <person name="Otis C."/>
            <person name="Turmel M."/>
            <person name="Lemieux C."/>
        </authorList>
    </citation>
    <scope>NUCLEOTIDE SEQUENCE [LARGE SCALE GENOMIC DNA]</scope>
    <source>
        <strain evidence="5 6">CCMP1205</strain>
    </source>
</reference>
<sequence length="533" mass="61446">MSRPSTVGSDAEMQLAELQRKYRIMEGNRKSYSEDSQKTIVQQRHTIEKLKQENNQLKSEIALHKKRELAPMTPSMKKSIHKAQEEADFYSHKIEEERIMADQLKREIEMFRKQSMETRRNMGGVNAARENTMNVSKQIKILENRLDKALVKFNEALAQNKSLRTEIDNLRRERVVFDQIYKKLEKELQEKKKEMTNVIEVSNVAYEARDQAQNEIAALRAQSDREQSTFEDELQGLNQVIDSDAKLHLQLRRASILRANAHVEQINAMRAKKAKAQINSVKDKVSKQSKVQSFEEAFLKIKDATGTSDMDELVKNFIVSEEQNFSLYNYLNDLSRESEKLDEQIEEIMLEIEKYKGQDEASEIQHKQLVKEYDEKIAACKEKTEKQEQNFQSVVRALSIVKNSIVSICNKTGCNAVIPKELLVEGVTEANILHYLAIVEQRATELSMMFMNSTAYQAVSDNASEMRSQAHGQATSSLYALQIDPPSTTLDSKDESSDSEDELEDRPLTRNELREKTAINLIKRNERAKKKKK</sequence>
<keyword evidence="6" id="KW-1185">Reference proteome</keyword>
<evidence type="ECO:0000259" key="4">
    <source>
        <dbReference type="Pfam" id="PF21773"/>
    </source>
</evidence>
<keyword evidence="5" id="KW-0969">Cilium</keyword>